<organism evidence="12 13">
    <name type="scientific">Mesorhizobium wenxiniae</name>
    <dbReference type="NCBI Taxonomy" id="2014805"/>
    <lineage>
        <taxon>Bacteria</taxon>
        <taxon>Pseudomonadati</taxon>
        <taxon>Pseudomonadota</taxon>
        <taxon>Alphaproteobacteria</taxon>
        <taxon>Hyphomicrobiales</taxon>
        <taxon>Phyllobacteriaceae</taxon>
        <taxon>Mesorhizobium</taxon>
    </lineage>
</organism>
<evidence type="ECO:0000313" key="12">
    <source>
        <dbReference type="EMBL" id="PAP92994.1"/>
    </source>
</evidence>
<dbReference type="GO" id="GO:0005829">
    <property type="term" value="C:cytosol"/>
    <property type="evidence" value="ECO:0007669"/>
    <property type="project" value="TreeGrafter"/>
</dbReference>
<dbReference type="Pfam" id="PF13537">
    <property type="entry name" value="GATase_7"/>
    <property type="match status" value="1"/>
</dbReference>
<keyword evidence="8" id="KW-0028">Amino-acid biosynthesis</keyword>
<evidence type="ECO:0000256" key="1">
    <source>
        <dbReference type="ARBA" id="ARBA00005187"/>
    </source>
</evidence>
<evidence type="ECO:0000259" key="11">
    <source>
        <dbReference type="PROSITE" id="PS51278"/>
    </source>
</evidence>
<evidence type="ECO:0000256" key="10">
    <source>
        <dbReference type="PIRSR" id="PIRSR001589-3"/>
    </source>
</evidence>
<evidence type="ECO:0000256" key="5">
    <source>
        <dbReference type="ARBA" id="ARBA00022840"/>
    </source>
</evidence>
<feature type="binding site" evidence="9">
    <location>
        <position position="101"/>
    </location>
    <ligand>
        <name>L-glutamine</name>
        <dbReference type="ChEBI" id="CHEBI:58359"/>
    </ligand>
</feature>
<dbReference type="CDD" id="cd01991">
    <property type="entry name" value="Asn_synthase_B_C"/>
    <property type="match status" value="1"/>
</dbReference>
<reference evidence="12 13" key="1">
    <citation type="submission" date="2017-08" db="EMBL/GenBank/DDBJ databases">
        <title>Mesorhizobium wenxinae sp. nov., a novel rhizobial species isolated from root nodules of chickpea (Cicer arietinum L.).</title>
        <authorList>
            <person name="Zhang J."/>
        </authorList>
    </citation>
    <scope>NUCLEOTIDE SEQUENCE [LARGE SCALE GENOMIC DNA]</scope>
    <source>
        <strain evidence="13">WYCCWR 10019</strain>
    </source>
</reference>
<comment type="pathway">
    <text evidence="1">Amino-acid biosynthesis; L-asparagine biosynthesis; L-asparagine from L-aspartate (L-Gln route): step 1/1.</text>
</comment>
<dbReference type="SUPFAM" id="SSF56235">
    <property type="entry name" value="N-terminal nucleophile aminohydrolases (Ntn hydrolases)"/>
    <property type="match status" value="1"/>
</dbReference>
<dbReference type="SUPFAM" id="SSF52402">
    <property type="entry name" value="Adenine nucleotide alpha hydrolases-like"/>
    <property type="match status" value="1"/>
</dbReference>
<keyword evidence="8" id="KW-0061">Asparagine biosynthesis</keyword>
<accession>A0A271KBY2</accession>
<name>A0A271KBY2_9HYPH</name>
<comment type="catalytic activity">
    <reaction evidence="7">
        <text>L-aspartate + L-glutamine + ATP + H2O = L-asparagine + L-glutamate + AMP + diphosphate + H(+)</text>
        <dbReference type="Rhea" id="RHEA:12228"/>
        <dbReference type="ChEBI" id="CHEBI:15377"/>
        <dbReference type="ChEBI" id="CHEBI:15378"/>
        <dbReference type="ChEBI" id="CHEBI:29985"/>
        <dbReference type="ChEBI" id="CHEBI:29991"/>
        <dbReference type="ChEBI" id="CHEBI:30616"/>
        <dbReference type="ChEBI" id="CHEBI:33019"/>
        <dbReference type="ChEBI" id="CHEBI:58048"/>
        <dbReference type="ChEBI" id="CHEBI:58359"/>
        <dbReference type="ChEBI" id="CHEBI:456215"/>
        <dbReference type="EC" id="6.3.5.4"/>
    </reaction>
</comment>
<dbReference type="NCBIfam" id="TIGR01536">
    <property type="entry name" value="asn_synth_AEB"/>
    <property type="match status" value="1"/>
</dbReference>
<dbReference type="PANTHER" id="PTHR43284:SF1">
    <property type="entry name" value="ASPARAGINE SYNTHETASE"/>
    <property type="match status" value="1"/>
</dbReference>
<dbReference type="InterPro" id="IPR006426">
    <property type="entry name" value="Asn_synth_AEB"/>
</dbReference>
<keyword evidence="6 8" id="KW-0315">Glutamine amidotransferase</keyword>
<dbReference type="GO" id="GO:0006529">
    <property type="term" value="P:asparagine biosynthetic process"/>
    <property type="evidence" value="ECO:0007669"/>
    <property type="project" value="UniProtKB-KW"/>
</dbReference>
<dbReference type="InterPro" id="IPR017932">
    <property type="entry name" value="GATase_2_dom"/>
</dbReference>
<evidence type="ECO:0000313" key="13">
    <source>
        <dbReference type="Proteomes" id="UP000215931"/>
    </source>
</evidence>
<evidence type="ECO:0000256" key="3">
    <source>
        <dbReference type="ARBA" id="ARBA00012737"/>
    </source>
</evidence>
<dbReference type="InterPro" id="IPR029055">
    <property type="entry name" value="Ntn_hydrolases_N"/>
</dbReference>
<dbReference type="InterPro" id="IPR051786">
    <property type="entry name" value="ASN_synthetase/amidase"/>
</dbReference>
<evidence type="ECO:0000256" key="2">
    <source>
        <dbReference type="ARBA" id="ARBA00005752"/>
    </source>
</evidence>
<keyword evidence="13" id="KW-1185">Reference proteome</keyword>
<proteinExistence type="inferred from homology"/>
<evidence type="ECO:0000256" key="6">
    <source>
        <dbReference type="ARBA" id="ARBA00022962"/>
    </source>
</evidence>
<comment type="caution">
    <text evidence="12">The sequence shown here is derived from an EMBL/GenBank/DDBJ whole genome shotgun (WGS) entry which is preliminary data.</text>
</comment>
<feature type="domain" description="Glutamine amidotransferase type-2" evidence="11">
    <location>
        <begin position="2"/>
        <end position="215"/>
    </location>
</feature>
<dbReference type="EC" id="6.3.5.4" evidence="3"/>
<feature type="active site" description="For GATase activity" evidence="8">
    <location>
        <position position="2"/>
    </location>
</feature>
<dbReference type="AlphaFoldDB" id="A0A271KBY2"/>
<keyword evidence="4 9" id="KW-0547">Nucleotide-binding</keyword>
<dbReference type="PANTHER" id="PTHR43284">
    <property type="entry name" value="ASPARAGINE SYNTHETASE (GLUTAMINE-HYDROLYZING)"/>
    <property type="match status" value="1"/>
</dbReference>
<evidence type="ECO:0000256" key="4">
    <source>
        <dbReference type="ARBA" id="ARBA00022741"/>
    </source>
</evidence>
<dbReference type="PROSITE" id="PS51278">
    <property type="entry name" value="GATASE_TYPE_2"/>
    <property type="match status" value="1"/>
</dbReference>
<dbReference type="Gene3D" id="3.40.50.620">
    <property type="entry name" value="HUPs"/>
    <property type="match status" value="2"/>
</dbReference>
<dbReference type="EMBL" id="NPKH01000030">
    <property type="protein sequence ID" value="PAP92994.1"/>
    <property type="molecule type" value="Genomic_DNA"/>
</dbReference>
<sequence length="673" mass="75082">MCGIAGIISLGAYAAPPSREALMRMVGALAHRGPDERGLYRDKRAGLAHARLSVVDLSNGQQPLADAGDTTWIVFNGEIFNYLDLREKLIALGHRFRTHSDTEVIVHAYRAWGEAAFERMNGQWAVAIWDSVAGRLVLSRDRFGICPLHLCEHGGRLYFASEVKAIFAADMNIPRAFDPAGIDQTFTLWTVVPPQGVFQGISELTPGHVRIYESGTVRERAFWKPCYPEISDPRCGEFTGSLDDAVDDVRGALEAATALRIVQADVPVGCYLSGGLDSSLVAALGRRYAGERFQTFSLRFADAEYDETRFQRLVAGATGSEHHEVVVSRSDIAEIFPEVINHTERPILRTAPAPLFLLSRLVREHGIKVVLTGEGADEMFAGYDLFREGKVRRFWGRQPASTRRSRLLERLYPYLSRSPVHQQAMARQFFGRDIQAYDTPGFAHDTRWRTTSAIKRLFSADMRAETERRNAVPELIARLPAEFSRWGSLAQDQYIEIQTLMSGYLLSSQGDRMLMAHSVEGRFPFLDDELVTLANSLPAAYKLRVLNEKHVLKRVAEPIVPSEIVARKKQPYRAPNALCFVADDAPAYVREALSETALREANVFDPKSVTRLLDKCRARASDGDLSNSDNMALVGVLSTQLLHQQFVASRPGGVRLGELSVDVEREHREEVLA</sequence>
<evidence type="ECO:0000256" key="8">
    <source>
        <dbReference type="PIRSR" id="PIRSR001589-1"/>
    </source>
</evidence>
<dbReference type="Pfam" id="PF00733">
    <property type="entry name" value="Asn_synthase"/>
    <property type="match status" value="1"/>
</dbReference>
<dbReference type="Gene3D" id="3.60.20.10">
    <property type="entry name" value="Glutamine Phosphoribosylpyrophosphate, subunit 1, domain 1"/>
    <property type="match status" value="1"/>
</dbReference>
<dbReference type="InterPro" id="IPR001962">
    <property type="entry name" value="Asn_synthase"/>
</dbReference>
<dbReference type="InterPro" id="IPR033738">
    <property type="entry name" value="AsnB_N"/>
</dbReference>
<comment type="similarity">
    <text evidence="2">Belongs to the asparagine synthetase family.</text>
</comment>
<dbReference type="RefSeq" id="WP_095520769.1">
    <property type="nucleotide sequence ID" value="NZ_NPKH01000030.1"/>
</dbReference>
<dbReference type="GO" id="GO:0004066">
    <property type="term" value="F:asparagine synthase (glutamine-hydrolyzing) activity"/>
    <property type="evidence" value="ECO:0007669"/>
    <property type="project" value="UniProtKB-EC"/>
</dbReference>
<gene>
    <name evidence="12" type="primary">asnB</name>
    <name evidence="12" type="ORF">CIT31_24765</name>
</gene>
<dbReference type="PIRSF" id="PIRSF001589">
    <property type="entry name" value="Asn_synthetase_glu-h"/>
    <property type="match status" value="1"/>
</dbReference>
<dbReference type="InterPro" id="IPR014729">
    <property type="entry name" value="Rossmann-like_a/b/a_fold"/>
</dbReference>
<evidence type="ECO:0000256" key="9">
    <source>
        <dbReference type="PIRSR" id="PIRSR001589-2"/>
    </source>
</evidence>
<dbReference type="OrthoDB" id="9763290at2"/>
<evidence type="ECO:0000256" key="7">
    <source>
        <dbReference type="ARBA" id="ARBA00048741"/>
    </source>
</evidence>
<dbReference type="GO" id="GO:0005524">
    <property type="term" value="F:ATP binding"/>
    <property type="evidence" value="ECO:0007669"/>
    <property type="project" value="UniProtKB-KW"/>
</dbReference>
<protein>
    <recommendedName>
        <fullName evidence="3">asparagine synthase (glutamine-hydrolyzing)</fullName>
        <ecNumber evidence="3">6.3.5.4</ecNumber>
    </recommendedName>
</protein>
<dbReference type="CDD" id="cd00712">
    <property type="entry name" value="AsnB"/>
    <property type="match status" value="1"/>
</dbReference>
<feature type="site" description="Important for beta-aspartyl-AMP intermediate formation" evidence="10">
    <location>
        <position position="374"/>
    </location>
</feature>
<dbReference type="Proteomes" id="UP000215931">
    <property type="component" value="Unassembled WGS sequence"/>
</dbReference>
<keyword evidence="5 9" id="KW-0067">ATP-binding</keyword>